<feature type="transmembrane region" description="Helical" evidence="7">
    <location>
        <begin position="138"/>
        <end position="164"/>
    </location>
</feature>
<sequence>MDSVPPPSLSVVEQCVEESDWNGAIAQTKRKSAFVWMQASPWVPFSGMRGIKMADRGHVCDHPSIMQPTDPINKDAQISDGSLALVTPLPRIIHCSQGFQTTMLFPMLVFMVEAYGVAGEQGHDLGYYAGLLASLFPLAQFCSSMVWVAFGNAVSALSSLLLGLSRTYRCACMVRFLGGLLNGSMTITKSTMAELCDGTNQAKGYGILNLAWGIGAIGGPIVSGVLAQPCIQYASPNCPQFLQTHPFFLPCVSATLFSSIGVIAAIHLKETNKRVRNKNTTYKKIPPQKLVVNPGDTSIQRQKPADGETQFREMRHFKSSRYDEHMMDINLDECSSNNTTEQKLIVLISPIEESRKEEFGKSAAAVPLSTLPAEPVEEEPPQPPQPQNKPSSSTLDLLRDRDVLLSSFCYSMTGLVFIITDELFPLFGASSQVEGGLGFSSSKLGIVLGEAGLALCLYTLILYPVVAKRWGPLFCFRTEPQLL</sequence>
<evidence type="ECO:0000256" key="6">
    <source>
        <dbReference type="SAM" id="MobiDB-lite"/>
    </source>
</evidence>
<evidence type="ECO:0000256" key="5">
    <source>
        <dbReference type="ARBA" id="ARBA00023136"/>
    </source>
</evidence>
<protein>
    <recommendedName>
        <fullName evidence="10">Major facilitator superfamily (MFS) profile domain-containing protein</fullName>
    </recommendedName>
</protein>
<keyword evidence="4 7" id="KW-1133">Transmembrane helix</keyword>
<evidence type="ECO:0008006" key="10">
    <source>
        <dbReference type="Google" id="ProtNLM"/>
    </source>
</evidence>
<dbReference type="AlphaFoldDB" id="A0A176VK81"/>
<name>A0A176VK81_MARPO</name>
<evidence type="ECO:0000313" key="9">
    <source>
        <dbReference type="Proteomes" id="UP000077202"/>
    </source>
</evidence>
<evidence type="ECO:0000313" key="8">
    <source>
        <dbReference type="EMBL" id="OAE20721.1"/>
    </source>
</evidence>
<reference evidence="8" key="1">
    <citation type="submission" date="2016-03" db="EMBL/GenBank/DDBJ databases">
        <title>Mechanisms controlling the formation of the plant cell surface in tip-growing cells are functionally conserved among land plants.</title>
        <authorList>
            <person name="Honkanen S."/>
            <person name="Jones V.A."/>
            <person name="Morieri G."/>
            <person name="Champion C."/>
            <person name="Hetherington A.J."/>
            <person name="Kelly S."/>
            <person name="Saint-Marcoux D."/>
            <person name="Proust H."/>
            <person name="Prescott H."/>
            <person name="Dolan L."/>
        </authorList>
    </citation>
    <scope>NUCLEOTIDE SEQUENCE [LARGE SCALE GENOMIC DNA]</scope>
    <source>
        <tissue evidence="8">Whole gametophyte</tissue>
    </source>
</reference>
<feature type="transmembrane region" description="Helical" evidence="7">
    <location>
        <begin position="444"/>
        <end position="467"/>
    </location>
</feature>
<feature type="transmembrane region" description="Helical" evidence="7">
    <location>
        <begin position="403"/>
        <end position="424"/>
    </location>
</feature>
<dbReference type="PANTHER" id="PTHR23504">
    <property type="entry name" value="MAJOR FACILITATOR SUPERFAMILY DOMAIN-CONTAINING PROTEIN 10"/>
    <property type="match status" value="1"/>
</dbReference>
<evidence type="ECO:0000256" key="2">
    <source>
        <dbReference type="ARBA" id="ARBA00022448"/>
    </source>
</evidence>
<feature type="transmembrane region" description="Helical" evidence="7">
    <location>
        <begin position="247"/>
        <end position="268"/>
    </location>
</feature>
<dbReference type="Gene3D" id="1.20.1250.20">
    <property type="entry name" value="MFS general substrate transporter like domains"/>
    <property type="match status" value="1"/>
</dbReference>
<evidence type="ECO:0000256" key="4">
    <source>
        <dbReference type="ARBA" id="ARBA00022989"/>
    </source>
</evidence>
<dbReference type="InterPro" id="IPR036259">
    <property type="entry name" value="MFS_trans_sf"/>
</dbReference>
<evidence type="ECO:0000256" key="3">
    <source>
        <dbReference type="ARBA" id="ARBA00022692"/>
    </source>
</evidence>
<comment type="subcellular location">
    <subcellularLocation>
        <location evidence="1">Membrane</location>
        <topology evidence="1">Multi-pass membrane protein</topology>
    </subcellularLocation>
</comment>
<gene>
    <name evidence="8" type="ORF">AXG93_154s1960</name>
</gene>
<dbReference type="PANTHER" id="PTHR23504:SF117">
    <property type="entry name" value="MAJOR FACILITATOR SUPERFAMILY PROTEIN"/>
    <property type="match status" value="1"/>
</dbReference>
<keyword evidence="2" id="KW-0813">Transport</keyword>
<accession>A0A176VK81</accession>
<proteinExistence type="predicted"/>
<comment type="caution">
    <text evidence="8">The sequence shown here is derived from an EMBL/GenBank/DDBJ whole genome shotgun (WGS) entry which is preliminary data.</text>
</comment>
<dbReference type="GO" id="GO:0016020">
    <property type="term" value="C:membrane"/>
    <property type="evidence" value="ECO:0007669"/>
    <property type="project" value="UniProtKB-SubCell"/>
</dbReference>
<keyword evidence="9" id="KW-1185">Reference proteome</keyword>
<dbReference type="Proteomes" id="UP000077202">
    <property type="component" value="Unassembled WGS sequence"/>
</dbReference>
<keyword evidence="5 7" id="KW-0472">Membrane</keyword>
<feature type="transmembrane region" description="Helical" evidence="7">
    <location>
        <begin position="207"/>
        <end position="227"/>
    </location>
</feature>
<organism evidence="8 9">
    <name type="scientific">Marchantia polymorpha subsp. ruderalis</name>
    <dbReference type="NCBI Taxonomy" id="1480154"/>
    <lineage>
        <taxon>Eukaryota</taxon>
        <taxon>Viridiplantae</taxon>
        <taxon>Streptophyta</taxon>
        <taxon>Embryophyta</taxon>
        <taxon>Marchantiophyta</taxon>
        <taxon>Marchantiopsida</taxon>
        <taxon>Marchantiidae</taxon>
        <taxon>Marchantiales</taxon>
        <taxon>Marchantiaceae</taxon>
        <taxon>Marchantia</taxon>
    </lineage>
</organism>
<evidence type="ECO:0000256" key="1">
    <source>
        <dbReference type="ARBA" id="ARBA00004141"/>
    </source>
</evidence>
<dbReference type="EMBL" id="LVLJ01003591">
    <property type="protein sequence ID" value="OAE20721.1"/>
    <property type="molecule type" value="Genomic_DNA"/>
</dbReference>
<evidence type="ECO:0000256" key="7">
    <source>
        <dbReference type="SAM" id="Phobius"/>
    </source>
</evidence>
<feature type="region of interest" description="Disordered" evidence="6">
    <location>
        <begin position="374"/>
        <end position="394"/>
    </location>
</feature>
<keyword evidence="3 7" id="KW-0812">Transmembrane</keyword>
<dbReference type="SUPFAM" id="SSF103473">
    <property type="entry name" value="MFS general substrate transporter"/>
    <property type="match status" value="1"/>
</dbReference>